<protein>
    <recommendedName>
        <fullName evidence="5">Transposase IS4-like domain-containing protein</fullName>
    </recommendedName>
</protein>
<dbReference type="AlphaFoldDB" id="A0A1F7RLM7"/>
<evidence type="ECO:0000313" key="7">
    <source>
        <dbReference type="Proteomes" id="UP000179266"/>
    </source>
</evidence>
<dbReference type="InterPro" id="IPR047952">
    <property type="entry name" value="Transpos_IS4"/>
</dbReference>
<evidence type="ECO:0000259" key="5">
    <source>
        <dbReference type="Pfam" id="PF01609"/>
    </source>
</evidence>
<gene>
    <name evidence="6" type="ORF">A2161_04960</name>
</gene>
<keyword evidence="4" id="KW-0233">DNA recombination</keyword>
<evidence type="ECO:0000256" key="2">
    <source>
        <dbReference type="ARBA" id="ARBA00022578"/>
    </source>
</evidence>
<evidence type="ECO:0000256" key="4">
    <source>
        <dbReference type="ARBA" id="ARBA00023172"/>
    </source>
</evidence>
<name>A0A1F7RLM7_9BACT</name>
<dbReference type="PANTHER" id="PTHR33258">
    <property type="entry name" value="TRANSPOSASE INSL FOR INSERTION SEQUENCE ELEMENT IS186A-RELATED"/>
    <property type="match status" value="1"/>
</dbReference>
<dbReference type="InterPro" id="IPR002559">
    <property type="entry name" value="Transposase_11"/>
</dbReference>
<evidence type="ECO:0000313" key="6">
    <source>
        <dbReference type="EMBL" id="OGL42452.1"/>
    </source>
</evidence>
<keyword evidence="3" id="KW-0238">DNA-binding</keyword>
<reference evidence="6 7" key="1">
    <citation type="journal article" date="2016" name="Nat. Commun.">
        <title>Thousands of microbial genomes shed light on interconnected biogeochemical processes in an aquifer system.</title>
        <authorList>
            <person name="Anantharaman K."/>
            <person name="Brown C.T."/>
            <person name="Hug L.A."/>
            <person name="Sharon I."/>
            <person name="Castelle C.J."/>
            <person name="Probst A.J."/>
            <person name="Thomas B.C."/>
            <person name="Singh A."/>
            <person name="Wilkins M.J."/>
            <person name="Karaoz U."/>
            <person name="Brodie E.L."/>
            <person name="Williams K.H."/>
            <person name="Hubbard S.S."/>
            <person name="Banfield J.F."/>
        </authorList>
    </citation>
    <scope>NUCLEOTIDE SEQUENCE [LARGE SCALE GENOMIC DNA]</scope>
</reference>
<proteinExistence type="inferred from homology"/>
<accession>A0A1F7RLM7</accession>
<feature type="domain" description="Transposase IS4-like" evidence="5">
    <location>
        <begin position="161"/>
        <end position="342"/>
    </location>
</feature>
<dbReference type="GO" id="GO:0003677">
    <property type="term" value="F:DNA binding"/>
    <property type="evidence" value="ECO:0007669"/>
    <property type="project" value="UniProtKB-KW"/>
</dbReference>
<dbReference type="NCBIfam" id="NF033592">
    <property type="entry name" value="transpos_IS4_1"/>
    <property type="match status" value="1"/>
</dbReference>
<evidence type="ECO:0000256" key="3">
    <source>
        <dbReference type="ARBA" id="ARBA00023125"/>
    </source>
</evidence>
<keyword evidence="2" id="KW-0815">Transposition</keyword>
<comment type="caution">
    <text evidence="6">The sequence shown here is derived from an EMBL/GenBank/DDBJ whole genome shotgun (WGS) entry which is preliminary data.</text>
</comment>
<dbReference type="Pfam" id="PF01609">
    <property type="entry name" value="DDE_Tnp_1"/>
    <property type="match status" value="1"/>
</dbReference>
<sequence>MMTEDWPILLSFFPKNWVELASSTNAIKGLHKDKDIENYIRSILIHIACGHSMRETVIRAKMANLANITDVGFLGRLRKSKDWLHSLCVALFEDQGISLHTESDFPVRLFDATNVTEPGKTGSQWRIHYSIQLPSLTCDFFKLTASTGIGTGESFFQYSIKKGDYIIADRGYSTNSGIHHIVSKKAFVIVRVNTSALRIHNLKGEEFPLLKNVTSVTKTGMVRSWNVLLPGRDGTNVRGRICIIRKSNEAIKQAQKKILKEANKKQRSVKPETLEYAKYVILFTNYPENQFSDREVLEWYRIRWQVELTFKRFKSVAQLGHIPKHSDGSSKAWLYGKLFVALLTEKIIEYASSISPWGYILEEYETSKRLA</sequence>
<comment type="similarity">
    <text evidence="1">Belongs to the transposase 11 family.</text>
</comment>
<organism evidence="6 7">
    <name type="scientific">Candidatus Schekmanbacteria bacterium RBG_13_48_7</name>
    <dbReference type="NCBI Taxonomy" id="1817878"/>
    <lineage>
        <taxon>Bacteria</taxon>
        <taxon>Candidatus Schekmaniibacteriota</taxon>
    </lineage>
</organism>
<dbReference type="GO" id="GO:0006313">
    <property type="term" value="P:DNA transposition"/>
    <property type="evidence" value="ECO:0007669"/>
    <property type="project" value="InterPro"/>
</dbReference>
<dbReference type="Gene3D" id="3.90.350.10">
    <property type="entry name" value="Transposase Inhibitor Protein From Tn5, Chain A, domain 1"/>
    <property type="match status" value="1"/>
</dbReference>
<dbReference type="PANTHER" id="PTHR33258:SF1">
    <property type="entry name" value="TRANSPOSASE INSL FOR INSERTION SEQUENCE ELEMENT IS186A-RELATED"/>
    <property type="match status" value="1"/>
</dbReference>
<dbReference type="InterPro" id="IPR012337">
    <property type="entry name" value="RNaseH-like_sf"/>
</dbReference>
<dbReference type="EMBL" id="MGDD01000324">
    <property type="protein sequence ID" value="OGL42452.1"/>
    <property type="molecule type" value="Genomic_DNA"/>
</dbReference>
<dbReference type="GO" id="GO:0004803">
    <property type="term" value="F:transposase activity"/>
    <property type="evidence" value="ECO:0007669"/>
    <property type="project" value="InterPro"/>
</dbReference>
<evidence type="ECO:0000256" key="1">
    <source>
        <dbReference type="ARBA" id="ARBA00010075"/>
    </source>
</evidence>
<dbReference type="Proteomes" id="UP000179266">
    <property type="component" value="Unassembled WGS sequence"/>
</dbReference>
<dbReference type="SUPFAM" id="SSF53098">
    <property type="entry name" value="Ribonuclease H-like"/>
    <property type="match status" value="1"/>
</dbReference>